<accession>A0A1H8ZAW8</accession>
<dbReference type="Gene3D" id="1.20.200.10">
    <property type="entry name" value="Fumarase/aspartase (Central domain)"/>
    <property type="match status" value="1"/>
</dbReference>
<evidence type="ECO:0000313" key="5">
    <source>
        <dbReference type="Proteomes" id="UP000199647"/>
    </source>
</evidence>
<dbReference type="FunFam" id="1.10.275.10:FF:000001">
    <property type="entry name" value="Fumarate hydratase, mitochondrial"/>
    <property type="match status" value="1"/>
</dbReference>
<feature type="domain" description="Fumarate lyase N-terminal" evidence="2">
    <location>
        <begin position="13"/>
        <end position="344"/>
    </location>
</feature>
<dbReference type="Gene3D" id="1.10.40.30">
    <property type="entry name" value="Fumarase/aspartase (C-terminal domain)"/>
    <property type="match status" value="1"/>
</dbReference>
<dbReference type="InterPro" id="IPR051546">
    <property type="entry name" value="Aspartate_Ammonia-Lyase"/>
</dbReference>
<dbReference type="Pfam" id="PF00206">
    <property type="entry name" value="Lyase_1"/>
    <property type="match status" value="1"/>
</dbReference>
<dbReference type="RefSeq" id="WP_092494637.1">
    <property type="nucleotide sequence ID" value="NZ_FOFG01000001.1"/>
</dbReference>
<dbReference type="PANTHER" id="PTHR42696">
    <property type="entry name" value="ASPARTATE AMMONIA-LYASE"/>
    <property type="match status" value="1"/>
</dbReference>
<sequence length="465" mass="49300">MTEAVRVETDSLGTIDVPADALWGAQTERARHNFEISGTPVSRFPAMIVALAMTKQAAARVNARIGHLSADKADAIEAVTAEIIGGAHHDAFPIDAIQGGAGTSLNMNMNEVVANLANLRLGGELGTYDRIHPNDDVNRSQSTNDVYPTAMRLSLVLAQHSLSTALTGLADAFDERGEAFADIVKLGRTQLQDAVPMTLGQEFSAFATVLREDVSRLSEITPLLLEVNLGGTAIGTRLNAPRGYAPEAVAELAGISGEKLVLASNLVEASWDMGGFVLFSAMLKRTATKLSKIANDLRLLSSGPRGGIGEILLPEMQPGSSIMPGKVNPVIPEVVNQVCFQVIGNDLAVTLAAEAGQLQLNAMEPLIAYNLHSSLQLMERATVTLTELCVRGIRADADRCREHLDASVGIVTALVPVIGYAESARLAKDALKLGRKVAELAVERGLIDETQAADLLDPAKLARPQ</sequence>
<dbReference type="GO" id="GO:0006099">
    <property type="term" value="P:tricarboxylic acid cycle"/>
    <property type="evidence" value="ECO:0007669"/>
    <property type="project" value="InterPro"/>
</dbReference>
<protein>
    <submittedName>
        <fullName evidence="4">Aspartate ammonia-lyase</fullName>
    </submittedName>
</protein>
<evidence type="ECO:0000259" key="3">
    <source>
        <dbReference type="Pfam" id="PF10415"/>
    </source>
</evidence>
<evidence type="ECO:0000313" key="4">
    <source>
        <dbReference type="EMBL" id="SEP61554.1"/>
    </source>
</evidence>
<dbReference type="GO" id="GO:0008797">
    <property type="term" value="F:aspartate ammonia-lyase activity"/>
    <property type="evidence" value="ECO:0007669"/>
    <property type="project" value="TreeGrafter"/>
</dbReference>
<dbReference type="AlphaFoldDB" id="A0A1H8ZAW8"/>
<dbReference type="PANTHER" id="PTHR42696:SF2">
    <property type="entry name" value="ASPARTATE AMMONIA-LYASE"/>
    <property type="match status" value="1"/>
</dbReference>
<dbReference type="InterPro" id="IPR018951">
    <property type="entry name" value="Fumarase_C_C"/>
</dbReference>
<dbReference type="PRINTS" id="PR00145">
    <property type="entry name" value="ARGSUCLYASE"/>
</dbReference>
<dbReference type="GO" id="GO:0006531">
    <property type="term" value="P:aspartate metabolic process"/>
    <property type="evidence" value="ECO:0007669"/>
    <property type="project" value="TreeGrafter"/>
</dbReference>
<keyword evidence="5" id="KW-1185">Reference proteome</keyword>
<dbReference type="NCBIfam" id="NF008909">
    <property type="entry name" value="PRK12273.1"/>
    <property type="match status" value="1"/>
</dbReference>
<dbReference type="Pfam" id="PF10415">
    <property type="entry name" value="FumaraseC_C"/>
    <property type="match status" value="1"/>
</dbReference>
<dbReference type="InterPro" id="IPR022761">
    <property type="entry name" value="Fumarate_lyase_N"/>
</dbReference>
<organism evidence="4 5">
    <name type="scientific">Faunimonas pinastri</name>
    <dbReference type="NCBI Taxonomy" id="1855383"/>
    <lineage>
        <taxon>Bacteria</taxon>
        <taxon>Pseudomonadati</taxon>
        <taxon>Pseudomonadota</taxon>
        <taxon>Alphaproteobacteria</taxon>
        <taxon>Hyphomicrobiales</taxon>
        <taxon>Afifellaceae</taxon>
        <taxon>Faunimonas</taxon>
    </lineage>
</organism>
<dbReference type="EMBL" id="FOFG01000001">
    <property type="protein sequence ID" value="SEP61554.1"/>
    <property type="molecule type" value="Genomic_DNA"/>
</dbReference>
<dbReference type="GO" id="GO:0005829">
    <property type="term" value="C:cytosol"/>
    <property type="evidence" value="ECO:0007669"/>
    <property type="project" value="TreeGrafter"/>
</dbReference>
<dbReference type="Gene3D" id="1.10.275.10">
    <property type="entry name" value="Fumarase/aspartase (N-terminal domain)"/>
    <property type="match status" value="1"/>
</dbReference>
<dbReference type="InterPro" id="IPR024083">
    <property type="entry name" value="Fumarase/histidase_N"/>
</dbReference>
<dbReference type="Proteomes" id="UP000199647">
    <property type="component" value="Unassembled WGS sequence"/>
</dbReference>
<dbReference type="InterPro" id="IPR000362">
    <property type="entry name" value="Fumarate_lyase_fam"/>
</dbReference>
<name>A0A1H8ZAW8_9HYPH</name>
<gene>
    <name evidence="4" type="ORF">SAMN05216548_10197</name>
</gene>
<feature type="domain" description="Fumarase C C-terminal" evidence="3">
    <location>
        <begin position="410"/>
        <end position="462"/>
    </location>
</feature>
<evidence type="ECO:0000259" key="2">
    <source>
        <dbReference type="Pfam" id="PF00206"/>
    </source>
</evidence>
<evidence type="ECO:0000256" key="1">
    <source>
        <dbReference type="ARBA" id="ARBA00023239"/>
    </source>
</evidence>
<dbReference type="CDD" id="cd01357">
    <property type="entry name" value="Aspartase"/>
    <property type="match status" value="1"/>
</dbReference>
<dbReference type="PRINTS" id="PR00149">
    <property type="entry name" value="FUMRATELYASE"/>
</dbReference>
<dbReference type="SUPFAM" id="SSF48557">
    <property type="entry name" value="L-aspartase-like"/>
    <property type="match status" value="1"/>
</dbReference>
<dbReference type="PROSITE" id="PS00163">
    <property type="entry name" value="FUMARATE_LYASES"/>
    <property type="match status" value="1"/>
</dbReference>
<proteinExistence type="predicted"/>
<dbReference type="InterPro" id="IPR020557">
    <property type="entry name" value="Fumarate_lyase_CS"/>
</dbReference>
<reference evidence="4 5" key="1">
    <citation type="submission" date="2016-10" db="EMBL/GenBank/DDBJ databases">
        <authorList>
            <person name="de Groot N.N."/>
        </authorList>
    </citation>
    <scope>NUCLEOTIDE SEQUENCE [LARGE SCALE GENOMIC DNA]</scope>
    <source>
        <strain evidence="4 5">A52C2</strain>
    </source>
</reference>
<dbReference type="InterPro" id="IPR008948">
    <property type="entry name" value="L-Aspartase-like"/>
</dbReference>
<keyword evidence="1 4" id="KW-0456">Lyase</keyword>
<dbReference type="OrthoDB" id="9802809at2"/>
<dbReference type="STRING" id="1855383.SAMN05216548_10197"/>
<dbReference type="FunFam" id="1.20.200.10:FF:000001">
    <property type="entry name" value="Fumarate hydratase, mitochondrial"/>
    <property type="match status" value="1"/>
</dbReference>